<dbReference type="SUPFAM" id="SSF56801">
    <property type="entry name" value="Acetyl-CoA synthetase-like"/>
    <property type="match status" value="1"/>
</dbReference>
<evidence type="ECO:0000259" key="1">
    <source>
        <dbReference type="Pfam" id="PF00501"/>
    </source>
</evidence>
<dbReference type="InterPro" id="IPR025110">
    <property type="entry name" value="AMP-bd_C"/>
</dbReference>
<evidence type="ECO:0000313" key="4">
    <source>
        <dbReference type="Proteomes" id="UP000606194"/>
    </source>
</evidence>
<dbReference type="InterPro" id="IPR000873">
    <property type="entry name" value="AMP-dep_synth/lig_dom"/>
</dbReference>
<reference evidence="3" key="2">
    <citation type="submission" date="2020-09" db="EMBL/GenBank/DDBJ databases">
        <authorList>
            <person name="Sun Q."/>
            <person name="Ohkuma M."/>
        </authorList>
    </citation>
    <scope>NUCLEOTIDE SEQUENCE</scope>
    <source>
        <strain evidence="3">JCM 4386</strain>
    </source>
</reference>
<organism evidence="3 4">
    <name type="scientific">Streptomyces humidus</name>
    <dbReference type="NCBI Taxonomy" id="52259"/>
    <lineage>
        <taxon>Bacteria</taxon>
        <taxon>Bacillati</taxon>
        <taxon>Actinomycetota</taxon>
        <taxon>Actinomycetes</taxon>
        <taxon>Kitasatosporales</taxon>
        <taxon>Streptomycetaceae</taxon>
        <taxon>Streptomyces</taxon>
    </lineage>
</organism>
<evidence type="ECO:0000259" key="2">
    <source>
        <dbReference type="Pfam" id="PF13193"/>
    </source>
</evidence>
<dbReference type="Proteomes" id="UP000606194">
    <property type="component" value="Unassembled WGS sequence"/>
</dbReference>
<protein>
    <submittedName>
        <fullName evidence="3">Long-chain-fatty-acid--CoA ligase</fullName>
    </submittedName>
</protein>
<proteinExistence type="predicted"/>
<keyword evidence="4" id="KW-1185">Reference proteome</keyword>
<dbReference type="EMBL" id="BMTL01000022">
    <property type="protein sequence ID" value="GGS05515.1"/>
    <property type="molecule type" value="Genomic_DNA"/>
</dbReference>
<keyword evidence="3" id="KW-0436">Ligase</keyword>
<gene>
    <name evidence="3" type="ORF">GCM10010269_50510</name>
</gene>
<dbReference type="Pfam" id="PF13193">
    <property type="entry name" value="AMP-binding_C"/>
    <property type="match status" value="1"/>
</dbReference>
<comment type="caution">
    <text evidence="3">The sequence shown here is derived from an EMBL/GenBank/DDBJ whole genome shotgun (WGS) entry which is preliminary data.</text>
</comment>
<dbReference type="PANTHER" id="PTHR43767">
    <property type="entry name" value="LONG-CHAIN-FATTY-ACID--COA LIGASE"/>
    <property type="match status" value="1"/>
</dbReference>
<dbReference type="AlphaFoldDB" id="A0A918G0K1"/>
<dbReference type="InterPro" id="IPR045851">
    <property type="entry name" value="AMP-bd_C_sf"/>
</dbReference>
<dbReference type="PROSITE" id="PS00455">
    <property type="entry name" value="AMP_BINDING"/>
    <property type="match status" value="1"/>
</dbReference>
<dbReference type="InterPro" id="IPR050237">
    <property type="entry name" value="ATP-dep_AMP-bd_enzyme"/>
</dbReference>
<dbReference type="InterPro" id="IPR020845">
    <property type="entry name" value="AMP-binding_CS"/>
</dbReference>
<evidence type="ECO:0000313" key="3">
    <source>
        <dbReference type="EMBL" id="GGS05515.1"/>
    </source>
</evidence>
<dbReference type="RefSeq" id="WP_190151591.1">
    <property type="nucleotide sequence ID" value="NZ_BMTL01000022.1"/>
</dbReference>
<name>A0A918G0K1_9ACTN</name>
<dbReference type="Gene3D" id="3.30.300.30">
    <property type="match status" value="1"/>
</dbReference>
<dbReference type="InterPro" id="IPR042099">
    <property type="entry name" value="ANL_N_sf"/>
</dbReference>
<dbReference type="PANTHER" id="PTHR43767:SF1">
    <property type="entry name" value="NONRIBOSOMAL PEPTIDE SYNTHASE PES1 (EUROFUNG)-RELATED"/>
    <property type="match status" value="1"/>
</dbReference>
<dbReference type="Pfam" id="PF00501">
    <property type="entry name" value="AMP-binding"/>
    <property type="match status" value="1"/>
</dbReference>
<dbReference type="GO" id="GO:0016878">
    <property type="term" value="F:acid-thiol ligase activity"/>
    <property type="evidence" value="ECO:0007669"/>
    <property type="project" value="UniProtKB-ARBA"/>
</dbReference>
<reference evidence="3" key="1">
    <citation type="journal article" date="2014" name="Int. J. Syst. Evol. Microbiol.">
        <title>Complete genome sequence of Corynebacterium casei LMG S-19264T (=DSM 44701T), isolated from a smear-ripened cheese.</title>
        <authorList>
            <consortium name="US DOE Joint Genome Institute (JGI-PGF)"/>
            <person name="Walter F."/>
            <person name="Albersmeier A."/>
            <person name="Kalinowski J."/>
            <person name="Ruckert C."/>
        </authorList>
    </citation>
    <scope>NUCLEOTIDE SEQUENCE</scope>
    <source>
        <strain evidence="3">JCM 4386</strain>
    </source>
</reference>
<feature type="domain" description="AMP-binding enzyme C-terminal" evidence="2">
    <location>
        <begin position="450"/>
        <end position="524"/>
    </location>
</feature>
<feature type="domain" description="AMP-dependent synthetase/ligase" evidence="1">
    <location>
        <begin position="36"/>
        <end position="401"/>
    </location>
</feature>
<sequence length="540" mass="57393">MAMTEPVTEADSITSAAPLTVLSGLLGGPRVDSLLSRAAARFPERPALRTAAGDIRYAELDARVSACAAALRDLAGGPDEVIGIAAVLDPVFAVGYFGITRSRNVAAVVSPLLTEERLLHVLGTSACRALIVSPGLYPALAAVRDRLPELRHVVLTQRAPGLGDAADALPTLDELIDGAPEFTPDPEQGTDDREAERIAGLHFTSGTTGAAKAVRLSHFNLTVNAAQSAYGHRVTESSVLFNHLPTFHLMHLTIGVCAGATHVLWPDDDLTGAVEAAARYGATHLYSLPMRLTRLAAEPALSELEAPRLRAILSGGSALPPAAASVLGQHFGVPVLQGYGLTETSPSTHFDDFDRPKAGSSGVPVPGTEVRIVDVYTREVLPVGGKGEIQVRGPQLMRGYLGRDLSRDVDAEGWFSTGDVGRVDEEGYLFVVERIKDTFKCDNWLVSPSEIERVLFRHSAVSDCVVVDVPDPVSGAVAHALVVPAAGGAEPAELAGFVNAKLPYYEHIRQVHLVESIPRSGTGKVQRRDLREELLRRTTG</sequence>
<dbReference type="Gene3D" id="3.40.50.12780">
    <property type="entry name" value="N-terminal domain of ligase-like"/>
    <property type="match status" value="1"/>
</dbReference>
<accession>A0A918G0K1</accession>